<dbReference type="InterPro" id="IPR055346">
    <property type="entry name" value="Fe-S_cluster_assembly_SufBD"/>
</dbReference>
<dbReference type="InterPro" id="IPR037284">
    <property type="entry name" value="SUF_FeS_clus_asmbl_SufBD_sf"/>
</dbReference>
<dbReference type="Proteomes" id="UP000680805">
    <property type="component" value="Chromosome"/>
</dbReference>
<dbReference type="KEGG" id="bsei:KMZ68_12690"/>
<feature type="domain" description="SUF system FeS cluster assembly SufBD core" evidence="2">
    <location>
        <begin position="185"/>
        <end position="412"/>
    </location>
</feature>
<dbReference type="EMBL" id="CP076135">
    <property type="protein sequence ID" value="QWG20618.1"/>
    <property type="molecule type" value="Genomic_DNA"/>
</dbReference>
<organism evidence="4 5">
    <name type="scientific">Bradyrhizobium sediminis</name>
    <dbReference type="NCBI Taxonomy" id="2840469"/>
    <lineage>
        <taxon>Bacteria</taxon>
        <taxon>Pseudomonadati</taxon>
        <taxon>Pseudomonadota</taxon>
        <taxon>Alphaproteobacteria</taxon>
        <taxon>Hyphomicrobiales</taxon>
        <taxon>Nitrobacteraceae</taxon>
        <taxon>Bradyrhizobium</taxon>
    </lineage>
</organism>
<dbReference type="GO" id="GO:0016226">
    <property type="term" value="P:iron-sulfur cluster assembly"/>
    <property type="evidence" value="ECO:0007669"/>
    <property type="project" value="InterPro"/>
</dbReference>
<evidence type="ECO:0000256" key="1">
    <source>
        <dbReference type="ARBA" id="ARBA00043967"/>
    </source>
</evidence>
<protein>
    <submittedName>
        <fullName evidence="4">Fe-S cluster assembly protein SufD</fullName>
    </submittedName>
</protein>
<dbReference type="NCBIfam" id="TIGR01981">
    <property type="entry name" value="sufD"/>
    <property type="match status" value="1"/>
</dbReference>
<dbReference type="PANTHER" id="PTHR43575:SF1">
    <property type="entry name" value="PROTEIN ABCI7, CHLOROPLASTIC"/>
    <property type="match status" value="1"/>
</dbReference>
<evidence type="ECO:0000259" key="2">
    <source>
        <dbReference type="Pfam" id="PF01458"/>
    </source>
</evidence>
<evidence type="ECO:0000313" key="5">
    <source>
        <dbReference type="Proteomes" id="UP000680805"/>
    </source>
</evidence>
<dbReference type="Pfam" id="PF19295">
    <property type="entry name" value="SufBD_N"/>
    <property type="match status" value="1"/>
</dbReference>
<evidence type="ECO:0000313" key="4">
    <source>
        <dbReference type="EMBL" id="QWG20618.1"/>
    </source>
</evidence>
<proteinExistence type="inferred from homology"/>
<accession>A0A975NSM7</accession>
<dbReference type="Pfam" id="PF01458">
    <property type="entry name" value="SUFBD_core"/>
    <property type="match status" value="1"/>
</dbReference>
<sequence>MNVALAKTETGRALSDSFAVARDRLPGAGKVADQRRQAFEAYERAGLPHRRIEDWKYTDLRALMREVLPLAPAPDAAALNRAAAALKLHAIDGARRLVLVDGVFAPKLSETANPEQGLAIRTLCEALETGDAALQAQLFAPDHSDSMVALNSAMMTDGLVIEIADGAVLAQPLHIVHIASSAVPAAMFTRSLLRLGKAAGATLVESYISADGAKAYQVHDALVLSIGDGARLDHVRLVEDGRDAFNISSSVMRLGAHAHFNTFGMTSGSGVSRYQAVIAFAGEGSKVEANGVNLLNGHQHADTTLFMDHAVPNCVSREIFRAVVDDRGHSVFQGRIIVRPDAQKTDAKMMTRALLLSDEAEADNKPELEIFADDVTCGHGAAIGALDESLLFYLRARGLPEKEAQALLIQAFVGEAIESIVNDGLRELAISAAQRWLEARG</sequence>
<dbReference type="PANTHER" id="PTHR43575">
    <property type="entry name" value="PROTEIN ABCI7, CHLOROPLASTIC"/>
    <property type="match status" value="1"/>
</dbReference>
<feature type="domain" description="SUF system FeS cluster assembly SufBD N-terminal" evidence="3">
    <location>
        <begin position="32"/>
        <end position="175"/>
    </location>
</feature>
<dbReference type="InterPro" id="IPR000825">
    <property type="entry name" value="SUF_FeS_clus_asmbl_SufBD_core"/>
</dbReference>
<dbReference type="RefSeq" id="WP_215616079.1">
    <property type="nucleotide sequence ID" value="NZ_CP076135.1"/>
</dbReference>
<dbReference type="InterPro" id="IPR011542">
    <property type="entry name" value="SUF_FeS_clus_asmbl_SufD"/>
</dbReference>
<name>A0A975NSM7_9BRAD</name>
<gene>
    <name evidence="4" type="primary">sufD</name>
    <name evidence="4" type="ORF">KMZ68_12690</name>
</gene>
<reference evidence="4" key="1">
    <citation type="submission" date="2021-06" db="EMBL/GenBank/DDBJ databases">
        <title>Bradyrhizobium sp. S2-11-2 Genome sequencing.</title>
        <authorList>
            <person name="Jin L."/>
        </authorList>
    </citation>
    <scope>NUCLEOTIDE SEQUENCE</scope>
    <source>
        <strain evidence="4">S2-11-2</strain>
    </source>
</reference>
<dbReference type="SUPFAM" id="SSF101960">
    <property type="entry name" value="Stabilizer of iron transporter SufD"/>
    <property type="match status" value="1"/>
</dbReference>
<comment type="similarity">
    <text evidence="1">Belongs to the iron-sulfur cluster assembly SufBD family.</text>
</comment>
<dbReference type="InterPro" id="IPR045595">
    <property type="entry name" value="SufBD_N"/>
</dbReference>
<dbReference type="AlphaFoldDB" id="A0A975NSM7"/>
<evidence type="ECO:0000259" key="3">
    <source>
        <dbReference type="Pfam" id="PF19295"/>
    </source>
</evidence>